<protein>
    <submittedName>
        <fullName evidence="1">Kinase</fullName>
    </submittedName>
</protein>
<evidence type="ECO:0000313" key="1">
    <source>
        <dbReference type="EMBL" id="MBP2418994.1"/>
    </source>
</evidence>
<dbReference type="PANTHER" id="PTHR37807:SF3">
    <property type="entry name" value="OS07G0160300 PROTEIN"/>
    <property type="match status" value="1"/>
</dbReference>
<dbReference type="Pfam" id="PF13671">
    <property type="entry name" value="AAA_33"/>
    <property type="match status" value="1"/>
</dbReference>
<comment type="caution">
    <text evidence="1">The sequence shown here is derived from an EMBL/GenBank/DDBJ whole genome shotgun (WGS) entry which is preliminary data.</text>
</comment>
<gene>
    <name evidence="1" type="ORF">JOF54_003916</name>
</gene>
<reference evidence="1 2" key="1">
    <citation type="submission" date="2021-03" db="EMBL/GenBank/DDBJ databases">
        <title>Sequencing the genomes of 1000 actinobacteria strains.</title>
        <authorList>
            <person name="Klenk H.-P."/>
        </authorList>
    </citation>
    <scope>NUCLEOTIDE SEQUENCE [LARGE SCALE GENOMIC DNA]</scope>
    <source>
        <strain evidence="1 2">DSM 12936</strain>
    </source>
</reference>
<evidence type="ECO:0000313" key="2">
    <source>
        <dbReference type="Proteomes" id="UP000758168"/>
    </source>
</evidence>
<dbReference type="Proteomes" id="UP000758168">
    <property type="component" value="Unassembled WGS sequence"/>
</dbReference>
<name>A0ABS4ZDE0_9ACTN</name>
<keyword evidence="1" id="KW-0808">Transferase</keyword>
<accession>A0ABS4ZDE0</accession>
<dbReference type="SUPFAM" id="SSF52540">
    <property type="entry name" value="P-loop containing nucleoside triphosphate hydrolases"/>
    <property type="match status" value="1"/>
</dbReference>
<proteinExistence type="predicted"/>
<dbReference type="RefSeq" id="WP_210059011.1">
    <property type="nucleotide sequence ID" value="NZ_BAAAMH010000011.1"/>
</dbReference>
<organism evidence="1 2">
    <name type="scientific">Microlunatus capsulatus</name>
    <dbReference type="NCBI Taxonomy" id="99117"/>
    <lineage>
        <taxon>Bacteria</taxon>
        <taxon>Bacillati</taxon>
        <taxon>Actinomycetota</taxon>
        <taxon>Actinomycetes</taxon>
        <taxon>Propionibacteriales</taxon>
        <taxon>Propionibacteriaceae</taxon>
        <taxon>Microlunatus</taxon>
    </lineage>
</organism>
<dbReference type="InterPro" id="IPR027417">
    <property type="entry name" value="P-loop_NTPase"/>
</dbReference>
<dbReference type="GO" id="GO:0016301">
    <property type="term" value="F:kinase activity"/>
    <property type="evidence" value="ECO:0007669"/>
    <property type="project" value="UniProtKB-KW"/>
</dbReference>
<keyword evidence="1" id="KW-0418">Kinase</keyword>
<dbReference type="Gene3D" id="3.40.50.300">
    <property type="entry name" value="P-loop containing nucleotide triphosphate hydrolases"/>
    <property type="match status" value="1"/>
</dbReference>
<dbReference type="EMBL" id="JAGIOB010000001">
    <property type="protein sequence ID" value="MBP2418994.1"/>
    <property type="molecule type" value="Genomic_DNA"/>
</dbReference>
<sequence>MLIAMAGLPGAGKSTVADALGRRTGWPVLSVDPVEAALLGAGVTSDQPTGLAAYLAVGALAEHLLRLGQTVVVDAVNAAPEARAQWEDLARRTRTPLCFVEVVCSDVDLHRQRLTDRRRDLGDLPEPRWDSLDQRREQLAGWSGPRLVLDSAGAVEELVDALVTELTGTG</sequence>
<dbReference type="PANTHER" id="PTHR37807">
    <property type="entry name" value="OS07G0160300 PROTEIN"/>
    <property type="match status" value="1"/>
</dbReference>
<keyword evidence="2" id="KW-1185">Reference proteome</keyword>